<dbReference type="OrthoDB" id="190265at2759"/>
<dbReference type="PROSITE" id="PS50181">
    <property type="entry name" value="FBOX"/>
    <property type="match status" value="1"/>
</dbReference>
<reference evidence="2 3" key="1">
    <citation type="submission" date="2020-01" db="EMBL/GenBank/DDBJ databases">
        <authorList>
            <consortium name="DOE Joint Genome Institute"/>
            <person name="Haridas S."/>
            <person name="Albert R."/>
            <person name="Binder M."/>
            <person name="Bloem J."/>
            <person name="Labutti K."/>
            <person name="Salamov A."/>
            <person name="Andreopoulos B."/>
            <person name="Baker S.E."/>
            <person name="Barry K."/>
            <person name="Bills G."/>
            <person name="Bluhm B.H."/>
            <person name="Cannon C."/>
            <person name="Castanera R."/>
            <person name="Culley D.E."/>
            <person name="Daum C."/>
            <person name="Ezra D."/>
            <person name="Gonzalez J.B."/>
            <person name="Henrissat B."/>
            <person name="Kuo A."/>
            <person name="Liang C."/>
            <person name="Lipzen A."/>
            <person name="Lutzoni F."/>
            <person name="Magnuson J."/>
            <person name="Mondo S."/>
            <person name="Nolan M."/>
            <person name="Ohm R."/>
            <person name="Pangilinan J."/>
            <person name="Park H.-J.H."/>
            <person name="Ramirez L."/>
            <person name="Alfaro M."/>
            <person name="Sun H."/>
            <person name="Tritt A."/>
            <person name="Yoshinaga Y."/>
            <person name="Zwiers L.-H.L."/>
            <person name="Turgeon B.G."/>
            <person name="Goodwin S.B."/>
            <person name="Spatafora J.W."/>
            <person name="Crous P.W."/>
            <person name="Grigoriev I.V."/>
        </authorList>
    </citation>
    <scope>NUCLEOTIDE SEQUENCE [LARGE SCALE GENOMIC DNA]</scope>
    <source>
        <strain evidence="2 3">CBS 611.86</strain>
    </source>
</reference>
<comment type="caution">
    <text evidence="2">The sequence shown here is derived from an EMBL/GenBank/DDBJ whole genome shotgun (WGS) entry which is preliminary data.</text>
</comment>
<sequence length="231" mass="26159">MFATFPIEILGEIASHVSKDDIMTLRVVSKGFRHACMPRFGAIVSEGKALYPTRKSVVQYVKLANDKALAPYIKSIRVVGETFHNPTHGSDWAWSQFASENQIKLTPANVTAFHHLINVHEYETVKALDFILLGRYRSLMAYLFRRLTHLKSVYVQQKLGRTQHVPGWAGTKLLGKITGYHAGMNTKWVLYGDWNSYEDETGDVIETGVSFKQDLLYAVDNCGRALDVFME</sequence>
<evidence type="ECO:0000313" key="3">
    <source>
        <dbReference type="Proteomes" id="UP000481861"/>
    </source>
</evidence>
<dbReference type="EMBL" id="JAADJZ010000013">
    <property type="protein sequence ID" value="KAF2870506.1"/>
    <property type="molecule type" value="Genomic_DNA"/>
</dbReference>
<dbReference type="AlphaFoldDB" id="A0A7C8I6H2"/>
<organism evidence="2 3">
    <name type="scientific">Massariosphaeria phaeospora</name>
    <dbReference type="NCBI Taxonomy" id="100035"/>
    <lineage>
        <taxon>Eukaryota</taxon>
        <taxon>Fungi</taxon>
        <taxon>Dikarya</taxon>
        <taxon>Ascomycota</taxon>
        <taxon>Pezizomycotina</taxon>
        <taxon>Dothideomycetes</taxon>
        <taxon>Pleosporomycetidae</taxon>
        <taxon>Pleosporales</taxon>
        <taxon>Pleosporales incertae sedis</taxon>
        <taxon>Massariosphaeria</taxon>
    </lineage>
</organism>
<evidence type="ECO:0000313" key="2">
    <source>
        <dbReference type="EMBL" id="KAF2870506.1"/>
    </source>
</evidence>
<evidence type="ECO:0000259" key="1">
    <source>
        <dbReference type="PROSITE" id="PS50181"/>
    </source>
</evidence>
<keyword evidence="3" id="KW-1185">Reference proteome</keyword>
<feature type="domain" description="F-box" evidence="1">
    <location>
        <begin position="1"/>
        <end position="54"/>
    </location>
</feature>
<dbReference type="SMART" id="SM00256">
    <property type="entry name" value="FBOX"/>
    <property type="match status" value="1"/>
</dbReference>
<dbReference type="Proteomes" id="UP000481861">
    <property type="component" value="Unassembled WGS sequence"/>
</dbReference>
<protein>
    <recommendedName>
        <fullName evidence="1">F-box domain-containing protein</fullName>
    </recommendedName>
</protein>
<dbReference type="InterPro" id="IPR001810">
    <property type="entry name" value="F-box_dom"/>
</dbReference>
<dbReference type="Pfam" id="PF00646">
    <property type="entry name" value="F-box"/>
    <property type="match status" value="1"/>
</dbReference>
<name>A0A7C8I6H2_9PLEO</name>
<accession>A0A7C8I6H2</accession>
<proteinExistence type="predicted"/>
<gene>
    <name evidence="2" type="ORF">BDV95DRAFT_573993</name>
</gene>